<dbReference type="Pfam" id="PF02518">
    <property type="entry name" value="HATPase_c"/>
    <property type="match status" value="1"/>
</dbReference>
<dbReference type="PANTHER" id="PTHR41523:SF8">
    <property type="entry name" value="ETHYLENE RESPONSE SENSOR PROTEIN"/>
    <property type="match status" value="1"/>
</dbReference>
<keyword evidence="8" id="KW-1133">Transmembrane helix</keyword>
<feature type="transmembrane region" description="Helical" evidence="8">
    <location>
        <begin position="97"/>
        <end position="112"/>
    </location>
</feature>
<evidence type="ECO:0000256" key="1">
    <source>
        <dbReference type="ARBA" id="ARBA00000085"/>
    </source>
</evidence>
<feature type="transmembrane region" description="Helical" evidence="8">
    <location>
        <begin position="119"/>
        <end position="137"/>
    </location>
</feature>
<accession>A0A6N4QG69</accession>
<dbReference type="AlphaFoldDB" id="A0A6N4QG69"/>
<dbReference type="InterPro" id="IPR036890">
    <property type="entry name" value="HATPase_C_sf"/>
</dbReference>
<comment type="caution">
    <text evidence="11">The sequence shown here is derived from an EMBL/GenBank/DDBJ whole genome shotgun (WGS) entry which is preliminary data.</text>
</comment>
<keyword evidence="8" id="KW-0812">Transmembrane</keyword>
<dbReference type="Pfam" id="PF07568">
    <property type="entry name" value="HisKA_2"/>
    <property type="match status" value="1"/>
</dbReference>
<dbReference type="SUPFAM" id="SSF55874">
    <property type="entry name" value="ATPase domain of HSP90 chaperone/DNA topoisomerase II/histidine kinase"/>
    <property type="match status" value="1"/>
</dbReference>
<dbReference type="Gene3D" id="3.30.565.10">
    <property type="entry name" value="Histidine kinase-like ATPase, C-terminal domain"/>
    <property type="match status" value="1"/>
</dbReference>
<feature type="transmembrane region" description="Helical" evidence="8">
    <location>
        <begin position="21"/>
        <end position="43"/>
    </location>
</feature>
<keyword evidence="5" id="KW-0547">Nucleotide-binding</keyword>
<evidence type="ECO:0000256" key="7">
    <source>
        <dbReference type="ARBA" id="ARBA00022840"/>
    </source>
</evidence>
<keyword evidence="4" id="KW-0808">Transferase</keyword>
<organism evidence="11 12">
    <name type="scientific">Leptospira yasudae</name>
    <dbReference type="NCBI Taxonomy" id="2202201"/>
    <lineage>
        <taxon>Bacteria</taxon>
        <taxon>Pseudomonadati</taxon>
        <taxon>Spirochaetota</taxon>
        <taxon>Spirochaetia</taxon>
        <taxon>Leptospirales</taxon>
        <taxon>Leptospiraceae</taxon>
        <taxon>Leptospira</taxon>
    </lineage>
</organism>
<evidence type="ECO:0000313" key="12">
    <source>
        <dbReference type="Proteomes" id="UP000297613"/>
    </source>
</evidence>
<proteinExistence type="predicted"/>
<evidence type="ECO:0000256" key="3">
    <source>
        <dbReference type="ARBA" id="ARBA00022553"/>
    </source>
</evidence>
<reference evidence="11 12" key="1">
    <citation type="journal article" date="2019" name="PLoS Negl. Trop. Dis.">
        <title>Revisiting the worldwide diversity of Leptospira species in the environment.</title>
        <authorList>
            <person name="Vincent A.T."/>
            <person name="Schiettekatte O."/>
            <person name="Bourhy P."/>
            <person name="Veyrier F.J."/>
            <person name="Picardeau M."/>
        </authorList>
    </citation>
    <scope>NUCLEOTIDE SEQUENCE [LARGE SCALE GENOMIC DNA]</scope>
    <source>
        <strain evidence="11 12">201702445</strain>
    </source>
</reference>
<feature type="transmembrane region" description="Helical" evidence="8">
    <location>
        <begin position="143"/>
        <end position="165"/>
    </location>
</feature>
<evidence type="ECO:0000256" key="8">
    <source>
        <dbReference type="SAM" id="Phobius"/>
    </source>
</evidence>
<gene>
    <name evidence="11" type="ORF">EHQ83_14505</name>
</gene>
<feature type="domain" description="Histidine kinase/HSP90-like ATPase" evidence="9">
    <location>
        <begin position="279"/>
        <end position="355"/>
    </location>
</feature>
<sequence length="379" mass="42905">MLFDRIDRIYGRRDYLTRNKARHLYVTNLVIFFVSLAACLVYIRQGIRIGFVIFGTSALISIVLLQLGRLNEAVKSILYLSLIALTIGLFFGMQNGNIYFSMATIIILFLHFSEIRQTIAVSIYTGGLMSFRLYQLWMQGELSSAFIIDTILKLILFCTIAIITVRVLNSHTKEKEVFIREIHHRVKNNLQILSGFANLHRTGQGKTDERQIENFNERILMLSRIHDAIYKTETDYEVDLNGILEEIVRLTSLSHPSRKIELISCEGSAPLSIEISVPFAMIVSELLNNAVLHSSEGKEEVPIRVELKFSNNRYTLIVSDAGPGIEKRSVWSSPKTTGFTLISALTQQLKGNFYFDSTGTDSKAVLEFSDQDAFASLLN</sequence>
<comment type="catalytic activity">
    <reaction evidence="1">
        <text>ATP + protein L-histidine = ADP + protein N-phospho-L-histidine.</text>
        <dbReference type="EC" id="2.7.13.3"/>
    </reaction>
</comment>
<dbReference type="GO" id="GO:0005524">
    <property type="term" value="F:ATP binding"/>
    <property type="evidence" value="ECO:0007669"/>
    <property type="project" value="UniProtKB-KW"/>
</dbReference>
<dbReference type="InterPro" id="IPR003594">
    <property type="entry name" value="HATPase_dom"/>
</dbReference>
<evidence type="ECO:0000256" key="4">
    <source>
        <dbReference type="ARBA" id="ARBA00022679"/>
    </source>
</evidence>
<feature type="transmembrane region" description="Helical" evidence="8">
    <location>
        <begin position="49"/>
        <end position="67"/>
    </location>
</feature>
<keyword evidence="6 11" id="KW-0418">Kinase</keyword>
<evidence type="ECO:0000313" key="11">
    <source>
        <dbReference type="EMBL" id="TGL82035.1"/>
    </source>
</evidence>
<dbReference type="PANTHER" id="PTHR41523">
    <property type="entry name" value="TWO-COMPONENT SYSTEM SENSOR PROTEIN"/>
    <property type="match status" value="1"/>
</dbReference>
<protein>
    <recommendedName>
        <fullName evidence="2">histidine kinase</fullName>
        <ecNumber evidence="2">2.7.13.3</ecNumber>
    </recommendedName>
</protein>
<name>A0A6N4QG69_9LEPT</name>
<evidence type="ECO:0000256" key="6">
    <source>
        <dbReference type="ARBA" id="ARBA00022777"/>
    </source>
</evidence>
<dbReference type="GO" id="GO:0004673">
    <property type="term" value="F:protein histidine kinase activity"/>
    <property type="evidence" value="ECO:0007669"/>
    <property type="project" value="UniProtKB-EC"/>
</dbReference>
<evidence type="ECO:0000259" key="10">
    <source>
        <dbReference type="Pfam" id="PF07568"/>
    </source>
</evidence>
<dbReference type="Proteomes" id="UP000297613">
    <property type="component" value="Unassembled WGS sequence"/>
</dbReference>
<dbReference type="Gene3D" id="3.30.450.20">
    <property type="entry name" value="PAS domain"/>
    <property type="match status" value="1"/>
</dbReference>
<dbReference type="InterPro" id="IPR011495">
    <property type="entry name" value="Sig_transdc_His_kin_sub2_dim/P"/>
</dbReference>
<evidence type="ECO:0000259" key="9">
    <source>
        <dbReference type="Pfam" id="PF02518"/>
    </source>
</evidence>
<evidence type="ECO:0000256" key="2">
    <source>
        <dbReference type="ARBA" id="ARBA00012438"/>
    </source>
</evidence>
<dbReference type="EMBL" id="RQGM01000059">
    <property type="protein sequence ID" value="TGL82035.1"/>
    <property type="molecule type" value="Genomic_DNA"/>
</dbReference>
<feature type="domain" description="Signal transduction histidine kinase subgroup 2 dimerisation and phosphoacceptor" evidence="10">
    <location>
        <begin position="181"/>
        <end position="249"/>
    </location>
</feature>
<keyword evidence="8" id="KW-0472">Membrane</keyword>
<keyword evidence="7" id="KW-0067">ATP-binding</keyword>
<evidence type="ECO:0000256" key="5">
    <source>
        <dbReference type="ARBA" id="ARBA00022741"/>
    </source>
</evidence>
<dbReference type="EC" id="2.7.13.3" evidence="2"/>
<dbReference type="RefSeq" id="WP_135568758.1">
    <property type="nucleotide sequence ID" value="NZ_RQGK01000049.1"/>
</dbReference>
<feature type="transmembrane region" description="Helical" evidence="8">
    <location>
        <begin position="74"/>
        <end position="91"/>
    </location>
</feature>
<keyword evidence="3" id="KW-0597">Phosphoprotein</keyword>